<dbReference type="EMBL" id="JBHSDK010000015">
    <property type="protein sequence ID" value="MFC4335985.1"/>
    <property type="molecule type" value="Genomic_DNA"/>
</dbReference>
<dbReference type="PROSITE" id="PS50206">
    <property type="entry name" value="RHODANESE_3"/>
    <property type="match status" value="1"/>
</dbReference>
<dbReference type="Gene3D" id="1.10.10.10">
    <property type="entry name" value="Winged helix-like DNA-binding domain superfamily/Winged helix DNA-binding domain"/>
    <property type="match status" value="1"/>
</dbReference>
<reference evidence="4" key="1">
    <citation type="journal article" date="2019" name="Int. J. Syst. Evol. Microbiol.">
        <title>The Global Catalogue of Microorganisms (GCM) 10K type strain sequencing project: providing services to taxonomists for standard genome sequencing and annotation.</title>
        <authorList>
            <consortium name="The Broad Institute Genomics Platform"/>
            <consortium name="The Broad Institute Genome Sequencing Center for Infectious Disease"/>
            <person name="Wu L."/>
            <person name="Ma J."/>
        </authorList>
    </citation>
    <scope>NUCLEOTIDE SEQUENCE [LARGE SCALE GENOMIC DNA]</scope>
    <source>
        <strain evidence="4">IBRC-M 10908</strain>
    </source>
</reference>
<dbReference type="SUPFAM" id="SSF46785">
    <property type="entry name" value="Winged helix' DNA-binding domain"/>
    <property type="match status" value="1"/>
</dbReference>
<dbReference type="InterPro" id="IPR001763">
    <property type="entry name" value="Rhodanese-like_dom"/>
</dbReference>
<dbReference type="InterPro" id="IPR050229">
    <property type="entry name" value="GlpE_sulfurtransferase"/>
</dbReference>
<keyword evidence="4" id="KW-1185">Reference proteome</keyword>
<dbReference type="InterPro" id="IPR001307">
    <property type="entry name" value="Thiosulphate_STrfase_CS"/>
</dbReference>
<organism evidence="3 4">
    <name type="scientific">Salininema proteolyticum</name>
    <dbReference type="NCBI Taxonomy" id="1607685"/>
    <lineage>
        <taxon>Bacteria</taxon>
        <taxon>Bacillati</taxon>
        <taxon>Actinomycetota</taxon>
        <taxon>Actinomycetes</taxon>
        <taxon>Glycomycetales</taxon>
        <taxon>Glycomycetaceae</taxon>
        <taxon>Salininema</taxon>
    </lineage>
</organism>
<sequence length="220" mass="23500">MADGTGKAALFDQMARLGKALGNGKRLELVDLLSQADHSVEELVRITGMGVTTVSAHLQTLKAAGVAVARRRGQMMIYSLAGDDVAGLYRSVRDVAFERIAEVERAARAYLGDEPETISRDALVAAVEKGDVVVLDVRPGDEYEAGHIPGAVSIPLEQLGERLGELPEGARVAAYCRGAFCVLAHDAVRLLEGAGRKAVKLQDGILEWRLEDLPVETGRG</sequence>
<dbReference type="InterPro" id="IPR036873">
    <property type="entry name" value="Rhodanese-like_dom_sf"/>
</dbReference>
<dbReference type="PANTHER" id="PTHR43031">
    <property type="entry name" value="FAD-DEPENDENT OXIDOREDUCTASE"/>
    <property type="match status" value="1"/>
</dbReference>
<dbReference type="SUPFAM" id="SSF52821">
    <property type="entry name" value="Rhodanese/Cell cycle control phosphatase"/>
    <property type="match status" value="1"/>
</dbReference>
<dbReference type="InterPro" id="IPR001845">
    <property type="entry name" value="HTH_ArsR_DNA-bd_dom"/>
</dbReference>
<evidence type="ECO:0000259" key="2">
    <source>
        <dbReference type="PROSITE" id="PS50987"/>
    </source>
</evidence>
<dbReference type="RefSeq" id="WP_380621707.1">
    <property type="nucleotide sequence ID" value="NZ_JBHSDK010000015.1"/>
</dbReference>
<dbReference type="SMART" id="SM00450">
    <property type="entry name" value="RHOD"/>
    <property type="match status" value="1"/>
</dbReference>
<feature type="domain" description="HTH arsR-type" evidence="2">
    <location>
        <begin position="6"/>
        <end position="100"/>
    </location>
</feature>
<dbReference type="PANTHER" id="PTHR43031:SF1">
    <property type="entry name" value="PYRIDINE NUCLEOTIDE-DISULPHIDE OXIDOREDUCTASE"/>
    <property type="match status" value="1"/>
</dbReference>
<dbReference type="PRINTS" id="PR00778">
    <property type="entry name" value="HTHARSR"/>
</dbReference>
<dbReference type="Pfam" id="PF01022">
    <property type="entry name" value="HTH_5"/>
    <property type="match status" value="1"/>
</dbReference>
<dbReference type="InterPro" id="IPR036388">
    <property type="entry name" value="WH-like_DNA-bd_sf"/>
</dbReference>
<dbReference type="InterPro" id="IPR036390">
    <property type="entry name" value="WH_DNA-bd_sf"/>
</dbReference>
<dbReference type="SMART" id="SM00418">
    <property type="entry name" value="HTH_ARSR"/>
    <property type="match status" value="1"/>
</dbReference>
<dbReference type="Pfam" id="PF00581">
    <property type="entry name" value="Rhodanese"/>
    <property type="match status" value="1"/>
</dbReference>
<dbReference type="CDD" id="cd00090">
    <property type="entry name" value="HTH_ARSR"/>
    <property type="match status" value="1"/>
</dbReference>
<gene>
    <name evidence="3" type="ORF">ACFPET_12295</name>
</gene>
<dbReference type="NCBIfam" id="NF033788">
    <property type="entry name" value="HTH_metalloreg"/>
    <property type="match status" value="1"/>
</dbReference>
<proteinExistence type="predicted"/>
<protein>
    <submittedName>
        <fullName evidence="3">ArsR/SmtB family transcription factor</fullName>
    </submittedName>
</protein>
<comment type="caution">
    <text evidence="3">The sequence shown here is derived from an EMBL/GenBank/DDBJ whole genome shotgun (WGS) entry which is preliminary data.</text>
</comment>
<dbReference type="CDD" id="cd00158">
    <property type="entry name" value="RHOD"/>
    <property type="match status" value="1"/>
</dbReference>
<evidence type="ECO:0000259" key="1">
    <source>
        <dbReference type="PROSITE" id="PS50206"/>
    </source>
</evidence>
<evidence type="ECO:0000313" key="3">
    <source>
        <dbReference type="EMBL" id="MFC4335985.1"/>
    </source>
</evidence>
<dbReference type="InterPro" id="IPR011991">
    <property type="entry name" value="ArsR-like_HTH"/>
</dbReference>
<dbReference type="Proteomes" id="UP001595823">
    <property type="component" value="Unassembled WGS sequence"/>
</dbReference>
<accession>A0ABV8TYV6</accession>
<dbReference type="Gene3D" id="3.40.250.10">
    <property type="entry name" value="Rhodanese-like domain"/>
    <property type="match status" value="1"/>
</dbReference>
<name>A0ABV8TYV6_9ACTN</name>
<evidence type="ECO:0000313" key="4">
    <source>
        <dbReference type="Proteomes" id="UP001595823"/>
    </source>
</evidence>
<dbReference type="PROSITE" id="PS50987">
    <property type="entry name" value="HTH_ARSR_2"/>
    <property type="match status" value="1"/>
</dbReference>
<feature type="domain" description="Rhodanese" evidence="1">
    <location>
        <begin position="128"/>
        <end position="217"/>
    </location>
</feature>
<dbReference type="PROSITE" id="PS00380">
    <property type="entry name" value="RHODANESE_1"/>
    <property type="match status" value="1"/>
</dbReference>